<comment type="function">
    <text evidence="10">Protein O-mannosyltransferase that catalyzes the transfer of a single mannose residue from a polyprenol phospho-mannosyl lipidic donor to the hydroxyl group of selected serine and threonine residues in acceptor proteins.</text>
</comment>
<dbReference type="GO" id="GO:0005886">
    <property type="term" value="C:plasma membrane"/>
    <property type="evidence" value="ECO:0007669"/>
    <property type="project" value="UniProtKB-SubCell"/>
</dbReference>
<feature type="transmembrane region" description="Helical" evidence="10">
    <location>
        <begin position="232"/>
        <end position="250"/>
    </location>
</feature>
<name>A0A0T7LGW2_MYCTX</name>
<dbReference type="Proteomes" id="UP000048289">
    <property type="component" value="Unassembled WGS sequence"/>
</dbReference>
<reference evidence="19 20" key="2">
    <citation type="submission" date="2015-03" db="EMBL/GenBank/DDBJ databases">
        <authorList>
            <consortium name="Pathogen Informatics"/>
        </authorList>
    </citation>
    <scope>NUCLEOTIDE SEQUENCE [LARGE SCALE GENOMIC DNA]</scope>
    <source>
        <strain evidence="16 21">G09801536</strain>
        <strain evidence="14 22">G09901357</strain>
        <strain evidence="19">K00500041</strain>
        <strain evidence="17 20">M09401471</strain>
        <strain evidence="18 23">P00601463</strain>
    </source>
</reference>
<feature type="domain" description="ArnT-like N-terminal" evidence="12">
    <location>
        <begin position="178"/>
        <end position="358"/>
    </location>
</feature>
<evidence type="ECO:0000256" key="2">
    <source>
        <dbReference type="ARBA" id="ARBA00004922"/>
    </source>
</evidence>
<evidence type="ECO:0000256" key="9">
    <source>
        <dbReference type="ARBA" id="ARBA00093617"/>
    </source>
</evidence>
<organism evidence="15 19">
    <name type="scientific">Mycobacterium tuberculosis</name>
    <dbReference type="NCBI Taxonomy" id="1773"/>
    <lineage>
        <taxon>Bacteria</taxon>
        <taxon>Bacillati</taxon>
        <taxon>Actinomycetota</taxon>
        <taxon>Actinomycetes</taxon>
        <taxon>Mycobacteriales</taxon>
        <taxon>Mycobacteriaceae</taxon>
        <taxon>Mycobacterium</taxon>
        <taxon>Mycobacterium tuberculosis complex</taxon>
    </lineage>
</organism>
<comment type="similarity">
    <text evidence="3 10">Belongs to the glycosyltransferase 39 family.</text>
</comment>
<dbReference type="GO" id="GO:0012505">
    <property type="term" value="C:endomembrane system"/>
    <property type="evidence" value="ECO:0007669"/>
    <property type="project" value="UniProtKB-SubCell"/>
</dbReference>
<feature type="region of interest" description="Disordered" evidence="11">
    <location>
        <begin position="25"/>
        <end position="67"/>
    </location>
</feature>
<feature type="transmembrane region" description="Helical" evidence="10">
    <location>
        <begin position="208"/>
        <end position="226"/>
    </location>
</feature>
<protein>
    <recommendedName>
        <fullName evidence="9 10">Polyprenol-phosphate-mannose--protein mannosyltransferase</fullName>
        <ecNumber evidence="10">2.4.1.-</ecNumber>
    </recommendedName>
</protein>
<evidence type="ECO:0000256" key="7">
    <source>
        <dbReference type="ARBA" id="ARBA00022989"/>
    </source>
</evidence>
<keyword evidence="10" id="KW-1003">Cell membrane</keyword>
<feature type="transmembrane region" description="Helical" evidence="10">
    <location>
        <begin position="501"/>
        <end position="525"/>
    </location>
</feature>
<evidence type="ECO:0000313" key="15">
    <source>
        <dbReference type="EMBL" id="COV05688.1"/>
    </source>
</evidence>
<dbReference type="Proteomes" id="UP000044938">
    <property type="component" value="Unassembled WGS sequence"/>
</dbReference>
<evidence type="ECO:0000256" key="6">
    <source>
        <dbReference type="ARBA" id="ARBA00022692"/>
    </source>
</evidence>
<comment type="subcellular location">
    <subcellularLocation>
        <location evidence="10">Cell membrane</location>
    </subcellularLocation>
    <subcellularLocation>
        <location evidence="1">Endomembrane system</location>
        <topology evidence="1">Multi-pass membrane protein</topology>
    </subcellularLocation>
</comment>
<accession>A0A0T7LGW2</accession>
<dbReference type="Proteomes" id="UP000045842">
    <property type="component" value="Unassembled WGS sequence"/>
</dbReference>
<dbReference type="Pfam" id="PF02366">
    <property type="entry name" value="PMT"/>
    <property type="match status" value="1"/>
</dbReference>
<dbReference type="Pfam" id="PF16192">
    <property type="entry name" value="PMT_4TMC"/>
    <property type="match status" value="1"/>
</dbReference>
<dbReference type="InterPro" id="IPR032421">
    <property type="entry name" value="PMT_4TMC"/>
</dbReference>
<evidence type="ECO:0000256" key="1">
    <source>
        <dbReference type="ARBA" id="ARBA00004127"/>
    </source>
</evidence>
<evidence type="ECO:0000256" key="10">
    <source>
        <dbReference type="RuleBase" id="RU367007"/>
    </source>
</evidence>
<evidence type="ECO:0000313" key="17">
    <source>
        <dbReference type="EMBL" id="COW19834.1"/>
    </source>
</evidence>
<feature type="transmembrane region" description="Helical" evidence="10">
    <location>
        <begin position="339"/>
        <end position="360"/>
    </location>
</feature>
<evidence type="ECO:0000256" key="5">
    <source>
        <dbReference type="ARBA" id="ARBA00022679"/>
    </source>
</evidence>
<evidence type="ECO:0000313" key="20">
    <source>
        <dbReference type="Proteomes" id="UP000044938"/>
    </source>
</evidence>
<evidence type="ECO:0000313" key="16">
    <source>
        <dbReference type="EMBL" id="COW12870.1"/>
    </source>
</evidence>
<dbReference type="GO" id="GO:0004169">
    <property type="term" value="F:dolichyl-phosphate-mannose-protein mannosyltransferase activity"/>
    <property type="evidence" value="ECO:0007669"/>
    <property type="project" value="UniProtKB-UniRule"/>
</dbReference>
<dbReference type="EMBL" id="CFOE01000315">
    <property type="protein sequence ID" value="CFE40166.1"/>
    <property type="molecule type" value="Genomic_DNA"/>
</dbReference>
<dbReference type="PANTHER" id="PTHR10050">
    <property type="entry name" value="DOLICHYL-PHOSPHATE-MANNOSE--PROTEIN MANNOSYLTRANSFERASE"/>
    <property type="match status" value="1"/>
</dbReference>
<evidence type="ECO:0000259" key="12">
    <source>
        <dbReference type="Pfam" id="PF02366"/>
    </source>
</evidence>
<evidence type="ECO:0000256" key="11">
    <source>
        <dbReference type="SAM" id="MobiDB-lite"/>
    </source>
</evidence>
<dbReference type="EC" id="2.4.1.-" evidence="10"/>
<sequence length="580" mass="63695">MSRALANFRTRRVSSAATTSAVANAAARRGDASDGWPSGVAPSNRRPEDMTDSLRSTPMTARPPESCVLAKDRPEEPVVPVVSPGPLVPVADFGPLDRLRGWIVTGLITLLATVTRFLNLGSLTDAGTPIFDEKHYAPQAWQVLNNHGVEDNPGYGLVVHPPVGKQLIAIGEAIFGYNGFGWRFTGALLGVVLVALVVRIVRRISRSTLVGAIAGVLLICDGVSFVTARTALLDGFLTFFVVAAFGALIVDRDQVRERMHIALLAGRSAATVWGPRVGVRWWRFGAGVLLGLACATKWSGVYFVLFFGAMALAFDVAARRQYQVQRPWLGTVRRDVLPSGYALGLIPFAVYLATYAPWFASETAIDRHAVGQAVGRNSVVPLPDAVRSLWHYTAKAFHFHAGLTNSAGNYHPWESKPWTWPMSLRPVLYAIDQQDVAGCGAQSCVKAEMLVGTPAMWWLAVPVLAYAGWRMFVRRDWRYAVVLVGYCAGWLPWFADIDRQMYFFYAATMAPFLVMGISLVLGDILYHPGQGSERRTLGLIVVCCYVALVVTNFAWLYPVLTGLPISQQTWNLEIWLPSWR</sequence>
<evidence type="ECO:0000256" key="3">
    <source>
        <dbReference type="ARBA" id="ARBA00007222"/>
    </source>
</evidence>
<keyword evidence="4 10" id="KW-0328">Glycosyltransferase</keyword>
<dbReference type="UniPathway" id="UPA00378"/>
<gene>
    <name evidence="16" type="ORF">ERS007679_03194</name>
    <name evidence="14" type="ORF">ERS007681_02402</name>
    <name evidence="15" type="ORF">ERS007703_00401</name>
    <name evidence="17" type="ORF">ERS007720_01984</name>
    <name evidence="18" type="ORF">ERS007741_02216</name>
</gene>
<dbReference type="AlphaFoldDB" id="A0A0T7LGW2"/>
<keyword evidence="7 10" id="KW-1133">Transmembrane helix</keyword>
<evidence type="ECO:0000313" key="23">
    <source>
        <dbReference type="Proteomes" id="UP000048600"/>
    </source>
</evidence>
<proteinExistence type="inferred from homology"/>
<evidence type="ECO:0000313" key="21">
    <source>
        <dbReference type="Proteomes" id="UP000045842"/>
    </source>
</evidence>
<keyword evidence="6 10" id="KW-0812">Transmembrane</keyword>
<reference evidence="15" key="1">
    <citation type="submission" date="2015-03" db="EMBL/GenBank/DDBJ databases">
        <authorList>
            <person name="Murphy D."/>
        </authorList>
    </citation>
    <scope>NUCLEOTIDE SEQUENCE [LARGE SCALE GENOMIC DNA]</scope>
    <source>
        <strain evidence="15">K00500041</strain>
    </source>
</reference>
<dbReference type="Proteomes" id="UP000048600">
    <property type="component" value="Unassembled WGS sequence"/>
</dbReference>
<feature type="transmembrane region" description="Helical" evidence="10">
    <location>
        <begin position="479"/>
        <end position="495"/>
    </location>
</feature>
<dbReference type="EMBL" id="CHKL01000239">
    <property type="protein sequence ID" value="COW33268.1"/>
    <property type="molecule type" value="Genomic_DNA"/>
</dbReference>
<keyword evidence="5 10" id="KW-0808">Transferase</keyword>
<dbReference type="InterPro" id="IPR003342">
    <property type="entry name" value="ArnT-like_N"/>
</dbReference>
<evidence type="ECO:0000256" key="8">
    <source>
        <dbReference type="ARBA" id="ARBA00023136"/>
    </source>
</evidence>
<evidence type="ECO:0000313" key="22">
    <source>
        <dbReference type="Proteomes" id="UP000048289"/>
    </source>
</evidence>
<dbReference type="EMBL" id="CSAE01000024">
    <property type="protein sequence ID" value="COV05688.1"/>
    <property type="molecule type" value="Genomic_DNA"/>
</dbReference>
<dbReference type="InterPro" id="IPR027005">
    <property type="entry name" value="PMT-like"/>
</dbReference>
<dbReference type="EMBL" id="CSAD01000540">
    <property type="protein sequence ID" value="COW12870.1"/>
    <property type="molecule type" value="Genomic_DNA"/>
</dbReference>
<evidence type="ECO:0000313" key="14">
    <source>
        <dbReference type="EMBL" id="CFE40166.1"/>
    </source>
</evidence>
<feature type="transmembrane region" description="Helical" evidence="10">
    <location>
        <begin position="537"/>
        <end position="557"/>
    </location>
</feature>
<evidence type="ECO:0000259" key="13">
    <source>
        <dbReference type="Pfam" id="PF16192"/>
    </source>
</evidence>
<keyword evidence="8 10" id="KW-0472">Membrane</keyword>
<comment type="pathway">
    <text evidence="2 10">Protein modification; protein glycosylation.</text>
</comment>
<dbReference type="PANTHER" id="PTHR10050:SF46">
    <property type="entry name" value="PROTEIN O-MANNOSYL-TRANSFERASE 2"/>
    <property type="match status" value="1"/>
</dbReference>
<evidence type="ECO:0000256" key="4">
    <source>
        <dbReference type="ARBA" id="ARBA00022676"/>
    </source>
</evidence>
<feature type="transmembrane region" description="Helical" evidence="10">
    <location>
        <begin position="180"/>
        <end position="201"/>
    </location>
</feature>
<feature type="domain" description="Protein O-mannosyl-transferase C-terminal four TM" evidence="13">
    <location>
        <begin position="387"/>
        <end position="579"/>
    </location>
</feature>
<dbReference type="STRING" id="115862.BBG46_05415"/>
<evidence type="ECO:0000313" key="18">
    <source>
        <dbReference type="EMBL" id="COW33268.1"/>
    </source>
</evidence>
<dbReference type="EMBL" id="CSAJ01000228">
    <property type="protein sequence ID" value="COW19834.1"/>
    <property type="molecule type" value="Genomic_DNA"/>
</dbReference>
<dbReference type="Proteomes" id="UP000038802">
    <property type="component" value="Unassembled WGS sequence"/>
</dbReference>
<evidence type="ECO:0000313" key="19">
    <source>
        <dbReference type="Proteomes" id="UP000038802"/>
    </source>
</evidence>